<feature type="compositionally biased region" description="Basic and acidic residues" evidence="1">
    <location>
        <begin position="24"/>
        <end position="35"/>
    </location>
</feature>
<accession>A0A078AF17</accession>
<feature type="transmembrane region" description="Helical" evidence="2">
    <location>
        <begin position="160"/>
        <end position="179"/>
    </location>
</feature>
<reference evidence="3 4" key="1">
    <citation type="submission" date="2014-06" db="EMBL/GenBank/DDBJ databases">
        <authorList>
            <person name="Swart Estienne"/>
        </authorList>
    </citation>
    <scope>NUCLEOTIDE SEQUENCE [LARGE SCALE GENOMIC DNA]</scope>
    <source>
        <strain evidence="3 4">130c</strain>
    </source>
</reference>
<evidence type="ECO:0000256" key="2">
    <source>
        <dbReference type="SAM" id="Phobius"/>
    </source>
</evidence>
<keyword evidence="2" id="KW-0812">Transmembrane</keyword>
<name>A0A078AF17_STYLE</name>
<keyword evidence="2" id="KW-1133">Transmembrane helix</keyword>
<evidence type="ECO:0000313" key="4">
    <source>
        <dbReference type="Proteomes" id="UP000039865"/>
    </source>
</evidence>
<dbReference type="EMBL" id="CCKQ01008654">
    <property type="protein sequence ID" value="CDW80117.1"/>
    <property type="molecule type" value="Genomic_DNA"/>
</dbReference>
<dbReference type="FunCoup" id="A0A078AF17">
    <property type="interactions" value="75"/>
</dbReference>
<dbReference type="InParanoid" id="A0A078AF17"/>
<feature type="region of interest" description="Disordered" evidence="1">
    <location>
        <begin position="1"/>
        <end position="35"/>
    </location>
</feature>
<sequence length="361" mass="40725">MGKKQQVQQQQQPKTQQQTSQKPEQTDEKKDKDQNPHAHITLFRNPVLITQVLILLIAEGLRATFKYIVKHILLIISLASLVAAFYVAPGPHEQVCLDHQQPLVSSIIHRLYALCSLVGPHIAKVTMASNACNYVPESLPSRWTFHHFKQCPDYTGTPTIAVLSIYQAVIIEAFLWGLASLAGKKSDEFDEILEEVNQDQAKLSFLEKLKVPNPLFDLAGFLCGHFLVPFSVFFGATFIGKAIVKSFFVIFCFSQHQVDVIMSALKGISPKIQDMLNVAIEKQKKTLFSEKTIDEARPLVAVLWEYFVIAMVIYFIISIINSLVQNYLNEQQRLAREKGELGDAPSEDPKSKEKNNDKKTN</sequence>
<keyword evidence="2" id="KW-0472">Membrane</keyword>
<feature type="region of interest" description="Disordered" evidence="1">
    <location>
        <begin position="338"/>
        <end position="361"/>
    </location>
</feature>
<feature type="compositionally biased region" description="Low complexity" evidence="1">
    <location>
        <begin position="1"/>
        <end position="23"/>
    </location>
</feature>
<evidence type="ECO:0000256" key="1">
    <source>
        <dbReference type="SAM" id="MobiDB-lite"/>
    </source>
</evidence>
<feature type="transmembrane region" description="Helical" evidence="2">
    <location>
        <begin position="215"/>
        <end position="239"/>
    </location>
</feature>
<evidence type="ECO:0000313" key="3">
    <source>
        <dbReference type="EMBL" id="CDW80117.1"/>
    </source>
</evidence>
<dbReference type="OrthoDB" id="2016540at2759"/>
<feature type="transmembrane region" description="Helical" evidence="2">
    <location>
        <begin position="306"/>
        <end position="328"/>
    </location>
</feature>
<proteinExistence type="predicted"/>
<organism evidence="3 4">
    <name type="scientific">Stylonychia lemnae</name>
    <name type="common">Ciliate</name>
    <dbReference type="NCBI Taxonomy" id="5949"/>
    <lineage>
        <taxon>Eukaryota</taxon>
        <taxon>Sar</taxon>
        <taxon>Alveolata</taxon>
        <taxon>Ciliophora</taxon>
        <taxon>Intramacronucleata</taxon>
        <taxon>Spirotrichea</taxon>
        <taxon>Stichotrichia</taxon>
        <taxon>Sporadotrichida</taxon>
        <taxon>Oxytrichidae</taxon>
        <taxon>Stylonychinae</taxon>
        <taxon>Stylonychia</taxon>
    </lineage>
</organism>
<keyword evidence="4" id="KW-1185">Reference proteome</keyword>
<gene>
    <name evidence="3" type="primary">Contig13719.g14631</name>
    <name evidence="3" type="ORF">STYLEM_9113</name>
</gene>
<protein>
    <submittedName>
        <fullName evidence="3">Vacuole membrane protein 1</fullName>
    </submittedName>
</protein>
<feature type="transmembrane region" description="Helical" evidence="2">
    <location>
        <begin position="68"/>
        <end position="88"/>
    </location>
</feature>
<dbReference type="AlphaFoldDB" id="A0A078AF17"/>
<dbReference type="Proteomes" id="UP000039865">
    <property type="component" value="Unassembled WGS sequence"/>
</dbReference>